<feature type="compositionally biased region" description="Basic residues" evidence="1">
    <location>
        <begin position="12"/>
        <end position="26"/>
    </location>
</feature>
<dbReference type="EMBL" id="LVVM01003402">
    <property type="protein sequence ID" value="OJA14989.1"/>
    <property type="molecule type" value="Genomic_DNA"/>
</dbReference>
<reference evidence="2 3" key="1">
    <citation type="submission" date="2016-03" db="EMBL/GenBank/DDBJ databases">
        <title>Comparative genomics of the ectomycorrhizal sister species Rhizopogon vinicolor and Rhizopogon vesiculosus (Basidiomycota: Boletales) reveals a divergence of the mating type B locus.</title>
        <authorList>
            <person name="Mujic A.B."/>
            <person name="Kuo A."/>
            <person name="Tritt A."/>
            <person name="Lipzen A."/>
            <person name="Chen C."/>
            <person name="Johnson J."/>
            <person name="Sharma A."/>
            <person name="Barry K."/>
            <person name="Grigoriev I.V."/>
            <person name="Spatafora J.W."/>
        </authorList>
    </citation>
    <scope>NUCLEOTIDE SEQUENCE [LARGE SCALE GENOMIC DNA]</scope>
    <source>
        <strain evidence="2 3">AM-OR11-056</strain>
    </source>
</reference>
<evidence type="ECO:0000256" key="1">
    <source>
        <dbReference type="SAM" id="MobiDB-lite"/>
    </source>
</evidence>
<evidence type="ECO:0000313" key="2">
    <source>
        <dbReference type="EMBL" id="OJA14989.1"/>
    </source>
</evidence>
<evidence type="ECO:0000313" key="3">
    <source>
        <dbReference type="Proteomes" id="UP000183567"/>
    </source>
</evidence>
<accession>A0A1J8Q1P7</accession>
<keyword evidence="3" id="KW-1185">Reference proteome</keyword>
<feature type="compositionally biased region" description="Polar residues" evidence="1">
    <location>
        <begin position="30"/>
        <end position="48"/>
    </location>
</feature>
<proteinExistence type="predicted"/>
<comment type="caution">
    <text evidence="2">The sequence shown here is derived from an EMBL/GenBank/DDBJ whole genome shotgun (WGS) entry which is preliminary data.</text>
</comment>
<feature type="region of interest" description="Disordered" evidence="1">
    <location>
        <begin position="1"/>
        <end position="48"/>
    </location>
</feature>
<dbReference type="Proteomes" id="UP000183567">
    <property type="component" value="Unassembled WGS sequence"/>
</dbReference>
<dbReference type="AlphaFoldDB" id="A0A1J8Q1P7"/>
<sequence>MQKCEQLGSKNIPKKNWPKKPTRPLKQKIPQASTSTMPSITTASSSSVTLGMSTAALQGQVEESGEEFN</sequence>
<name>A0A1J8Q1P7_9AGAM</name>
<gene>
    <name evidence="2" type="ORF">AZE42_04327</name>
</gene>
<organism evidence="2 3">
    <name type="scientific">Rhizopogon vesiculosus</name>
    <dbReference type="NCBI Taxonomy" id="180088"/>
    <lineage>
        <taxon>Eukaryota</taxon>
        <taxon>Fungi</taxon>
        <taxon>Dikarya</taxon>
        <taxon>Basidiomycota</taxon>
        <taxon>Agaricomycotina</taxon>
        <taxon>Agaricomycetes</taxon>
        <taxon>Agaricomycetidae</taxon>
        <taxon>Boletales</taxon>
        <taxon>Suillineae</taxon>
        <taxon>Rhizopogonaceae</taxon>
        <taxon>Rhizopogon</taxon>
    </lineage>
</organism>
<protein>
    <submittedName>
        <fullName evidence="2">Uncharacterized protein</fullName>
    </submittedName>
</protein>